<reference evidence="1 2" key="1">
    <citation type="journal article" date="2016" name="Nat. Commun.">
        <title>Thousands of microbial genomes shed light on interconnected biogeochemical processes in an aquifer system.</title>
        <authorList>
            <person name="Anantharaman K."/>
            <person name="Brown C.T."/>
            <person name="Hug L.A."/>
            <person name="Sharon I."/>
            <person name="Castelle C.J."/>
            <person name="Probst A.J."/>
            <person name="Thomas B.C."/>
            <person name="Singh A."/>
            <person name="Wilkins M.J."/>
            <person name="Karaoz U."/>
            <person name="Brodie E.L."/>
            <person name="Williams K.H."/>
            <person name="Hubbard S.S."/>
            <person name="Banfield J.F."/>
        </authorList>
    </citation>
    <scope>NUCLEOTIDE SEQUENCE [LARGE SCALE GENOMIC DNA]</scope>
</reference>
<evidence type="ECO:0000313" key="1">
    <source>
        <dbReference type="EMBL" id="OGD33828.1"/>
    </source>
</evidence>
<dbReference type="InterPro" id="IPR021109">
    <property type="entry name" value="Peptidase_aspartic_dom_sf"/>
</dbReference>
<evidence type="ECO:0008006" key="3">
    <source>
        <dbReference type="Google" id="ProtNLM"/>
    </source>
</evidence>
<evidence type="ECO:0000313" key="2">
    <source>
        <dbReference type="Proteomes" id="UP000176650"/>
    </source>
</evidence>
<dbReference type="AlphaFoldDB" id="A0A1F5BT65"/>
<organism evidence="1 2">
    <name type="scientific">Candidatus Azambacteria bacterium RIFCSPLOWO2_01_FULL_46_25</name>
    <dbReference type="NCBI Taxonomy" id="1797298"/>
    <lineage>
        <taxon>Bacteria</taxon>
        <taxon>Candidatus Azamiibacteriota</taxon>
    </lineage>
</organism>
<accession>A0A1F5BT65</accession>
<sequence length="134" mass="15067">MKFPYKKLSSGISRPIIPIEVMHGEKSIRYYALIDSGADINIFHGEIADLLGINLKNGERGEVSGITQGETQAYYIHSVTISVGGWKYKTKVAFMPTLSQNGHGLLGQHGFFNLFTVKFDYSKQDIELKEIQKR</sequence>
<dbReference type="Pfam" id="PF13650">
    <property type="entry name" value="Asp_protease_2"/>
    <property type="match status" value="1"/>
</dbReference>
<proteinExistence type="predicted"/>
<dbReference type="Proteomes" id="UP000176650">
    <property type="component" value="Unassembled WGS sequence"/>
</dbReference>
<dbReference type="EMBL" id="MEYS01000003">
    <property type="protein sequence ID" value="OGD33828.1"/>
    <property type="molecule type" value="Genomic_DNA"/>
</dbReference>
<dbReference type="SUPFAM" id="SSF50630">
    <property type="entry name" value="Acid proteases"/>
    <property type="match status" value="1"/>
</dbReference>
<dbReference type="Gene3D" id="2.40.70.10">
    <property type="entry name" value="Acid Proteases"/>
    <property type="match status" value="1"/>
</dbReference>
<name>A0A1F5BT65_9BACT</name>
<protein>
    <recommendedName>
        <fullName evidence="3">Peptidase A2 domain-containing protein</fullName>
    </recommendedName>
</protein>
<gene>
    <name evidence="1" type="ORF">A2988_02010</name>
</gene>
<comment type="caution">
    <text evidence="1">The sequence shown here is derived from an EMBL/GenBank/DDBJ whole genome shotgun (WGS) entry which is preliminary data.</text>
</comment>